<name>A0A9X1NV04_9HYPH</name>
<evidence type="ECO:0000256" key="6">
    <source>
        <dbReference type="ARBA" id="ARBA00025321"/>
    </source>
</evidence>
<keyword evidence="5" id="KW-0430">Lectin</keyword>
<comment type="subcellular location">
    <subcellularLocation>
        <location evidence="1">Membrane</location>
        <topology evidence="1">Single-pass membrane protein</topology>
    </subcellularLocation>
</comment>
<dbReference type="RefSeq" id="WP_113150619.1">
    <property type="nucleotide sequence ID" value="NZ_JAJOZR010000017.1"/>
</dbReference>
<keyword evidence="7" id="KW-1133">Transmembrane helix</keyword>
<dbReference type="EMBL" id="JAJOZR010000017">
    <property type="protein sequence ID" value="MCD7111587.1"/>
    <property type="molecule type" value="Genomic_DNA"/>
</dbReference>
<comment type="function">
    <text evidence="6">Has immunoglobulin-binding and hemagglutination properties, and can bind to mannose. Essential for virulence. May be involved in LPS biosynthesis or polysaccharide transport.</text>
</comment>
<proteinExistence type="inferred from homology"/>
<evidence type="ECO:0000256" key="3">
    <source>
        <dbReference type="ARBA" id="ARBA00020552"/>
    </source>
</evidence>
<dbReference type="GO" id="GO:0030246">
    <property type="term" value="F:carbohydrate binding"/>
    <property type="evidence" value="ECO:0007669"/>
    <property type="project" value="UniProtKB-KW"/>
</dbReference>
<keyword evidence="8" id="KW-0732">Signal</keyword>
<organism evidence="9 10">
    <name type="scientific">Rhizobium quercicola</name>
    <dbReference type="NCBI Taxonomy" id="2901226"/>
    <lineage>
        <taxon>Bacteria</taxon>
        <taxon>Pseudomonadati</taxon>
        <taxon>Pseudomonadota</taxon>
        <taxon>Alphaproteobacteria</taxon>
        <taxon>Hyphomicrobiales</taxon>
        <taxon>Rhizobiaceae</taxon>
        <taxon>Rhizobium/Agrobacterium group</taxon>
        <taxon>Rhizobium</taxon>
    </lineage>
</organism>
<evidence type="ECO:0000256" key="1">
    <source>
        <dbReference type="ARBA" id="ARBA00004167"/>
    </source>
</evidence>
<keyword evidence="10" id="KW-1185">Reference proteome</keyword>
<dbReference type="Proteomes" id="UP001139089">
    <property type="component" value="Unassembled WGS sequence"/>
</dbReference>
<feature type="chain" id="PRO_5040782026" description="Lectin-like protein BA14k" evidence="8">
    <location>
        <begin position="28"/>
        <end position="140"/>
    </location>
</feature>
<evidence type="ECO:0000256" key="7">
    <source>
        <dbReference type="SAM" id="Phobius"/>
    </source>
</evidence>
<reference evidence="9" key="1">
    <citation type="submission" date="2021-12" db="EMBL/GenBank/DDBJ databases">
        <authorList>
            <person name="Li Y."/>
        </authorList>
    </citation>
    <scope>NUCLEOTIDE SEQUENCE</scope>
    <source>
        <strain evidence="9">DKSPLA3</strain>
    </source>
</reference>
<comment type="caution">
    <text evidence="9">The sequence shown here is derived from an EMBL/GenBank/DDBJ whole genome shotgun (WGS) entry which is preliminary data.</text>
</comment>
<evidence type="ECO:0000313" key="9">
    <source>
        <dbReference type="EMBL" id="MCD7111587.1"/>
    </source>
</evidence>
<sequence>MRTLVKAAVLSIASLSAVLPSMTPAHADDWRYRRHHHRGNDGLALGAVGLATGLIVGGAIASAPRYRNEERVYIDPPADDYYEPAPVYRRPRPVVVNNYGSLEPWSPSWYRYCSNRYRSFDSRTGTFVGYDGRSYFCNAG</sequence>
<feature type="signal peptide" evidence="8">
    <location>
        <begin position="1"/>
        <end position="27"/>
    </location>
</feature>
<comment type="similarity">
    <text evidence="2">Belongs to the BA14k family.</text>
</comment>
<dbReference type="GO" id="GO:0016020">
    <property type="term" value="C:membrane"/>
    <property type="evidence" value="ECO:0007669"/>
    <property type="project" value="UniProtKB-SubCell"/>
</dbReference>
<evidence type="ECO:0000313" key="10">
    <source>
        <dbReference type="Proteomes" id="UP001139089"/>
    </source>
</evidence>
<evidence type="ECO:0000256" key="4">
    <source>
        <dbReference type="ARBA" id="ARBA00022475"/>
    </source>
</evidence>
<keyword evidence="4" id="KW-1003">Cell membrane</keyword>
<dbReference type="AlphaFoldDB" id="A0A9X1NV04"/>
<dbReference type="InterPro" id="IPR012413">
    <property type="entry name" value="BA14K"/>
</dbReference>
<gene>
    <name evidence="9" type="ORF">LRX75_21345</name>
</gene>
<protein>
    <recommendedName>
        <fullName evidence="3">Lectin-like protein BA14k</fullName>
    </recommendedName>
</protein>
<feature type="transmembrane region" description="Helical" evidence="7">
    <location>
        <begin position="43"/>
        <end position="63"/>
    </location>
</feature>
<keyword evidence="7" id="KW-0472">Membrane</keyword>
<keyword evidence="7" id="KW-0812">Transmembrane</keyword>
<evidence type="ECO:0000256" key="5">
    <source>
        <dbReference type="ARBA" id="ARBA00022734"/>
    </source>
</evidence>
<dbReference type="Pfam" id="PF07886">
    <property type="entry name" value="BA14K"/>
    <property type="match status" value="1"/>
</dbReference>
<evidence type="ECO:0000256" key="8">
    <source>
        <dbReference type="SAM" id="SignalP"/>
    </source>
</evidence>
<evidence type="ECO:0000256" key="2">
    <source>
        <dbReference type="ARBA" id="ARBA00010270"/>
    </source>
</evidence>
<accession>A0A9X1NV04</accession>